<feature type="region of interest" description="Disordered" evidence="1">
    <location>
        <begin position="134"/>
        <end position="153"/>
    </location>
</feature>
<protein>
    <submittedName>
        <fullName evidence="2">Unannotated protein</fullName>
    </submittedName>
</protein>
<proteinExistence type="predicted"/>
<reference evidence="2" key="1">
    <citation type="submission" date="2020-05" db="EMBL/GenBank/DDBJ databases">
        <authorList>
            <person name="Chiriac C."/>
            <person name="Salcher M."/>
            <person name="Ghai R."/>
            <person name="Kavagutti S V."/>
        </authorList>
    </citation>
    <scope>NUCLEOTIDE SEQUENCE</scope>
</reference>
<gene>
    <name evidence="2" type="ORF">UFOPK1827_01426</name>
</gene>
<evidence type="ECO:0000313" key="2">
    <source>
        <dbReference type="EMBL" id="CAB4613200.1"/>
    </source>
</evidence>
<name>A0A6J6HJ75_9ZZZZ</name>
<organism evidence="2">
    <name type="scientific">freshwater metagenome</name>
    <dbReference type="NCBI Taxonomy" id="449393"/>
    <lineage>
        <taxon>unclassified sequences</taxon>
        <taxon>metagenomes</taxon>
        <taxon>ecological metagenomes</taxon>
    </lineage>
</organism>
<dbReference type="AlphaFoldDB" id="A0A6J6HJ75"/>
<evidence type="ECO:0000256" key="1">
    <source>
        <dbReference type="SAM" id="MobiDB-lite"/>
    </source>
</evidence>
<accession>A0A6J6HJ75</accession>
<dbReference type="EMBL" id="CAEZUO010000077">
    <property type="protein sequence ID" value="CAB4613200.1"/>
    <property type="molecule type" value="Genomic_DNA"/>
</dbReference>
<sequence length="234" mass="25117">MYSPAACASIVRAAPAKNRRLSIVRSNSKSMIETGLPTFSPSIAFNSSRFSSRRSASASNASARARGVAVPHSANAAFAAPTAASTSEASLEGTEPITAPVAGASTSSVAPLWAGTHFPPMKLRCATTTPFLFPTHRGPRAPKPQGIAPKEPREMPVINCSPCRHRPILAVSPNSCDPFPFHRAPTWSARDFGGVRADRELDCYDVSCCGRFGPSHRDRSCREAIRRLRRGRRC</sequence>